<keyword evidence="1" id="KW-1003">Cell membrane</keyword>
<dbReference type="PANTHER" id="PTHR30518">
    <property type="entry name" value="ENDOLYTIC MUREIN TRANSGLYCOSYLASE"/>
    <property type="match status" value="1"/>
</dbReference>
<keyword evidence="4" id="KW-0472">Membrane</keyword>
<dbReference type="NCBIfam" id="TIGR00247">
    <property type="entry name" value="endolytic transglycosylase MltG"/>
    <property type="match status" value="1"/>
</dbReference>
<gene>
    <name evidence="7" type="primary">mltG</name>
    <name evidence="7" type="ORF">ENN98_06455</name>
</gene>
<dbReference type="EMBL" id="DSDS01000144">
    <property type="protein sequence ID" value="HET98318.1"/>
    <property type="molecule type" value="Genomic_DNA"/>
</dbReference>
<feature type="non-terminal residue" evidence="7">
    <location>
        <position position="1"/>
    </location>
</feature>
<proteinExistence type="inferred from homology"/>
<dbReference type="Gene3D" id="3.30.1490.480">
    <property type="entry name" value="Endolytic murein transglycosylase"/>
    <property type="match status" value="1"/>
</dbReference>
<name>A0A7C2XVZ6_9BACT</name>
<evidence type="ECO:0000313" key="7">
    <source>
        <dbReference type="EMBL" id="HET98318.1"/>
    </source>
</evidence>
<dbReference type="PANTHER" id="PTHR30518:SF2">
    <property type="entry name" value="ENDOLYTIC MUREIN TRANSGLYCOSYLASE"/>
    <property type="match status" value="1"/>
</dbReference>
<evidence type="ECO:0000256" key="5">
    <source>
        <dbReference type="ARBA" id="ARBA00023239"/>
    </source>
</evidence>
<dbReference type="Gene3D" id="3.30.160.60">
    <property type="entry name" value="Classic Zinc Finger"/>
    <property type="match status" value="1"/>
</dbReference>
<evidence type="ECO:0000256" key="6">
    <source>
        <dbReference type="ARBA" id="ARBA00023316"/>
    </source>
</evidence>
<dbReference type="GO" id="GO:0071555">
    <property type="term" value="P:cell wall organization"/>
    <property type="evidence" value="ECO:0007669"/>
    <property type="project" value="UniProtKB-KW"/>
</dbReference>
<dbReference type="Pfam" id="PF02618">
    <property type="entry name" value="YceG"/>
    <property type="match status" value="1"/>
</dbReference>
<keyword evidence="3" id="KW-1133">Transmembrane helix</keyword>
<dbReference type="Proteomes" id="UP000885986">
    <property type="component" value="Unassembled WGS sequence"/>
</dbReference>
<dbReference type="HAMAP" id="MF_02065">
    <property type="entry name" value="MltG"/>
    <property type="match status" value="1"/>
</dbReference>
<protein>
    <submittedName>
        <fullName evidence="7">Endolytic transglycosylase MltG</fullName>
    </submittedName>
</protein>
<dbReference type="GO" id="GO:0016829">
    <property type="term" value="F:lyase activity"/>
    <property type="evidence" value="ECO:0007669"/>
    <property type="project" value="UniProtKB-KW"/>
</dbReference>
<comment type="caution">
    <text evidence="7">The sequence shown here is derived from an EMBL/GenBank/DDBJ whole genome shotgun (WGS) entry which is preliminary data.</text>
</comment>
<accession>A0A7C2XVZ6</accession>
<dbReference type="AlphaFoldDB" id="A0A7C2XVZ6"/>
<sequence>ILALLASGRTVRRQVTIPEGANLYQVAQLLADQRLVDYPDFVAFATDPASPARFGLDSPTLEGWLFPDTYYFTRGQRRDEIARVLVERARRVLAELLAELDHETGLNERELMTLASIVEKETGLAAERELIAGVFFNRLERRMRLQTDPTVIYGLQSFDRRLTRQDLRTPTPYNTYLISGLPPGPIANPGRAAIAAVLRPQETDYLYFVSRNDGSHHFSRNLRDHNRAVQRYQR</sequence>
<evidence type="ECO:0000256" key="3">
    <source>
        <dbReference type="ARBA" id="ARBA00022989"/>
    </source>
</evidence>
<evidence type="ECO:0000256" key="4">
    <source>
        <dbReference type="ARBA" id="ARBA00023136"/>
    </source>
</evidence>
<reference evidence="7" key="1">
    <citation type="journal article" date="2020" name="mSystems">
        <title>Genome- and Community-Level Interaction Insights into Carbon Utilization and Element Cycling Functions of Hydrothermarchaeota in Hydrothermal Sediment.</title>
        <authorList>
            <person name="Zhou Z."/>
            <person name="Liu Y."/>
            <person name="Xu W."/>
            <person name="Pan J."/>
            <person name="Luo Z.H."/>
            <person name="Li M."/>
        </authorList>
    </citation>
    <scope>NUCLEOTIDE SEQUENCE [LARGE SCALE GENOMIC DNA]</scope>
    <source>
        <strain evidence="7">SpSt-1224</strain>
    </source>
</reference>
<evidence type="ECO:0000256" key="1">
    <source>
        <dbReference type="ARBA" id="ARBA00022475"/>
    </source>
</evidence>
<keyword evidence="6" id="KW-0961">Cell wall biogenesis/degradation</keyword>
<keyword evidence="2" id="KW-0812">Transmembrane</keyword>
<dbReference type="InterPro" id="IPR003770">
    <property type="entry name" value="MLTG-like"/>
</dbReference>
<evidence type="ECO:0000256" key="2">
    <source>
        <dbReference type="ARBA" id="ARBA00022692"/>
    </source>
</evidence>
<keyword evidence="5" id="KW-0456">Lyase</keyword>
<dbReference type="CDD" id="cd08010">
    <property type="entry name" value="MltG_like"/>
    <property type="match status" value="1"/>
</dbReference>
<organism evidence="7">
    <name type="scientific">Desulfurivibrio alkaliphilus</name>
    <dbReference type="NCBI Taxonomy" id="427923"/>
    <lineage>
        <taxon>Bacteria</taxon>
        <taxon>Pseudomonadati</taxon>
        <taxon>Thermodesulfobacteriota</taxon>
        <taxon>Desulfobulbia</taxon>
        <taxon>Desulfobulbales</taxon>
        <taxon>Desulfobulbaceae</taxon>
        <taxon>Desulfurivibrio</taxon>
    </lineage>
</organism>